<comment type="similarity">
    <text evidence="1">Belongs to the glycosyltransferase group 1 family. Glycosyltransferase 4 subfamily.</text>
</comment>
<dbReference type="Gene3D" id="3.40.50.2000">
    <property type="entry name" value="Glycogen Phosphorylase B"/>
    <property type="match status" value="2"/>
</dbReference>
<evidence type="ECO:0000259" key="4">
    <source>
        <dbReference type="Pfam" id="PF00534"/>
    </source>
</evidence>
<dbReference type="InterPro" id="IPR001296">
    <property type="entry name" value="Glyco_trans_1"/>
</dbReference>
<keyword evidence="7" id="KW-1185">Reference proteome</keyword>
<evidence type="ECO:0000259" key="5">
    <source>
        <dbReference type="Pfam" id="PF13439"/>
    </source>
</evidence>
<dbReference type="SUPFAM" id="SSF53756">
    <property type="entry name" value="UDP-Glycosyltransferase/glycogen phosphorylase"/>
    <property type="match status" value="1"/>
</dbReference>
<protein>
    <recommendedName>
        <fullName evidence="8">D-inositol-3-phosphate glycosyltransferase</fullName>
    </recommendedName>
</protein>
<dbReference type="CDD" id="cd03801">
    <property type="entry name" value="GT4_PimA-like"/>
    <property type="match status" value="1"/>
</dbReference>
<dbReference type="Pfam" id="PF13439">
    <property type="entry name" value="Glyco_transf_4"/>
    <property type="match status" value="1"/>
</dbReference>
<proteinExistence type="inferred from homology"/>
<evidence type="ECO:0000256" key="3">
    <source>
        <dbReference type="ARBA" id="ARBA00022679"/>
    </source>
</evidence>
<evidence type="ECO:0000313" key="7">
    <source>
        <dbReference type="Proteomes" id="UP000494119"/>
    </source>
</evidence>
<reference evidence="6 7" key="1">
    <citation type="submission" date="2020-04" db="EMBL/GenBank/DDBJ databases">
        <authorList>
            <person name="De Canck E."/>
        </authorList>
    </citation>
    <scope>NUCLEOTIDE SEQUENCE [LARGE SCALE GENOMIC DNA]</scope>
    <source>
        <strain evidence="6 7">LMG 28688</strain>
    </source>
</reference>
<feature type="domain" description="Glycosyl transferase family 1" evidence="4">
    <location>
        <begin position="176"/>
        <end position="313"/>
    </location>
</feature>
<dbReference type="AlphaFoldDB" id="A0A6J5H044"/>
<accession>A0A6J5H044</accession>
<dbReference type="PANTHER" id="PTHR12526:SF640">
    <property type="entry name" value="COLANIC ACID BIOSYNTHESIS GLYCOSYLTRANSFERASE WCAL-RELATED"/>
    <property type="match status" value="1"/>
</dbReference>
<evidence type="ECO:0000256" key="2">
    <source>
        <dbReference type="ARBA" id="ARBA00022676"/>
    </source>
</evidence>
<name>A0A6J5H044_9BURK</name>
<dbReference type="GO" id="GO:0016757">
    <property type="term" value="F:glycosyltransferase activity"/>
    <property type="evidence" value="ECO:0007669"/>
    <property type="project" value="UniProtKB-KW"/>
</dbReference>
<feature type="domain" description="Glycosyltransferase subfamily 4-like N-terminal" evidence="5">
    <location>
        <begin position="47"/>
        <end position="161"/>
    </location>
</feature>
<gene>
    <name evidence="6" type="ORF">LMG28688_06378</name>
</gene>
<organism evidence="6 7">
    <name type="scientific">Paraburkholderia caffeinitolerans</name>
    <dbReference type="NCBI Taxonomy" id="1723730"/>
    <lineage>
        <taxon>Bacteria</taxon>
        <taxon>Pseudomonadati</taxon>
        <taxon>Pseudomonadota</taxon>
        <taxon>Betaproteobacteria</taxon>
        <taxon>Burkholderiales</taxon>
        <taxon>Burkholderiaceae</taxon>
        <taxon>Paraburkholderia</taxon>
    </lineage>
</organism>
<dbReference type="Proteomes" id="UP000494119">
    <property type="component" value="Unassembled WGS sequence"/>
</dbReference>
<dbReference type="EMBL" id="CADIKL010000050">
    <property type="protein sequence ID" value="CAB3806659.1"/>
    <property type="molecule type" value="Genomic_DNA"/>
</dbReference>
<dbReference type="PANTHER" id="PTHR12526">
    <property type="entry name" value="GLYCOSYLTRANSFERASE"/>
    <property type="match status" value="1"/>
</dbReference>
<dbReference type="Pfam" id="PF00534">
    <property type="entry name" value="Glycos_transf_1"/>
    <property type="match status" value="1"/>
</dbReference>
<evidence type="ECO:0000313" key="6">
    <source>
        <dbReference type="EMBL" id="CAB3806659.1"/>
    </source>
</evidence>
<keyword evidence="3" id="KW-0808">Transferase</keyword>
<evidence type="ECO:0008006" key="8">
    <source>
        <dbReference type="Google" id="ProtNLM"/>
    </source>
</evidence>
<dbReference type="InterPro" id="IPR028098">
    <property type="entry name" value="Glyco_trans_4-like_N"/>
</dbReference>
<keyword evidence="2" id="KW-0328">Glycosyltransferase</keyword>
<evidence type="ECO:0000256" key="1">
    <source>
        <dbReference type="ARBA" id="ARBA00009481"/>
    </source>
</evidence>
<sequence length="354" mass="39453">MKLRNVVLSTEPRGGKGGVATVIPMYIEALDLLGRTEFISTHNGRDMWGKFAPWLCSFFRCAGMIFRESQSQLVFHLHPGSGFCIIRMLALAMFLRGLARQHVIVYLHTPYLESYLKRKTWRWIFRTLIGLSSQVIVLTSYARALLEKYDLASKANVVPNPYRVHAPYPERIGGINGEITVLTMGRLVEGKGIAETVRAMSCLPENFRLVVAGDGELVEGIKADIEKYGLSSRVALVGWVFGQDKINLLSGANVFCLPSKVDSFGMSFVEAQCYDLPIVAFRHLPVMEVIRPGGAIYVDELGEKKLALAIEEASRLNSKIVWGSGAIWIDDSFGIRNISVRLKRVIDAVVMEAR</sequence>